<gene>
    <name evidence="1" type="ORF">L9F63_006273</name>
</gene>
<comment type="caution">
    <text evidence="1">The sequence shown here is derived from an EMBL/GenBank/DDBJ whole genome shotgun (WGS) entry which is preliminary data.</text>
</comment>
<keyword evidence="2" id="KW-1185">Reference proteome</keyword>
<dbReference type="Proteomes" id="UP001233999">
    <property type="component" value="Unassembled WGS sequence"/>
</dbReference>
<dbReference type="AlphaFoldDB" id="A0AAD8E538"/>
<accession>A0AAD8E538</accession>
<proteinExistence type="predicted"/>
<sequence length="133" mass="15172">MAALTDAPPASRRWDPDAWSCPDPQRCVRCDCSVSSPSTPGACFTKGSISYILDNQCVDDNTSHEEQQDWLILGSNRPYQYQPLDHGIEQVLEEDDEEDGEDDDDDLSLLLLEDKCLLEEQVEDYPRYSKVQW</sequence>
<reference evidence="1" key="1">
    <citation type="journal article" date="2023" name="IScience">
        <title>Live-bearing cockroach genome reveals convergent evolutionary mechanisms linked to viviparity in insects and beyond.</title>
        <authorList>
            <person name="Fouks B."/>
            <person name="Harrison M.C."/>
            <person name="Mikhailova A.A."/>
            <person name="Marchal E."/>
            <person name="English S."/>
            <person name="Carruthers M."/>
            <person name="Jennings E.C."/>
            <person name="Chiamaka E.L."/>
            <person name="Frigard R.A."/>
            <person name="Pippel M."/>
            <person name="Attardo G.M."/>
            <person name="Benoit J.B."/>
            <person name="Bornberg-Bauer E."/>
            <person name="Tobe S.S."/>
        </authorList>
    </citation>
    <scope>NUCLEOTIDE SEQUENCE</scope>
    <source>
        <strain evidence="1">Stay&amp;Tobe</strain>
    </source>
</reference>
<evidence type="ECO:0000313" key="1">
    <source>
        <dbReference type="EMBL" id="KAJ9577151.1"/>
    </source>
</evidence>
<dbReference type="EMBL" id="JASPKZ010009372">
    <property type="protein sequence ID" value="KAJ9577151.1"/>
    <property type="molecule type" value="Genomic_DNA"/>
</dbReference>
<protein>
    <submittedName>
        <fullName evidence="1">Uncharacterized protein</fullName>
    </submittedName>
</protein>
<reference evidence="1" key="2">
    <citation type="submission" date="2023-05" db="EMBL/GenBank/DDBJ databases">
        <authorList>
            <person name="Fouks B."/>
        </authorList>
    </citation>
    <scope>NUCLEOTIDE SEQUENCE</scope>
    <source>
        <strain evidence="1">Stay&amp;Tobe</strain>
        <tissue evidence="1">Testes</tissue>
    </source>
</reference>
<organism evidence="1 2">
    <name type="scientific">Diploptera punctata</name>
    <name type="common">Pacific beetle cockroach</name>
    <dbReference type="NCBI Taxonomy" id="6984"/>
    <lineage>
        <taxon>Eukaryota</taxon>
        <taxon>Metazoa</taxon>
        <taxon>Ecdysozoa</taxon>
        <taxon>Arthropoda</taxon>
        <taxon>Hexapoda</taxon>
        <taxon>Insecta</taxon>
        <taxon>Pterygota</taxon>
        <taxon>Neoptera</taxon>
        <taxon>Polyneoptera</taxon>
        <taxon>Dictyoptera</taxon>
        <taxon>Blattodea</taxon>
        <taxon>Blaberoidea</taxon>
        <taxon>Blaberidae</taxon>
        <taxon>Diplopterinae</taxon>
        <taxon>Diploptera</taxon>
    </lineage>
</organism>
<name>A0AAD8E538_DIPPU</name>
<evidence type="ECO:0000313" key="2">
    <source>
        <dbReference type="Proteomes" id="UP001233999"/>
    </source>
</evidence>